<reference evidence="2 3" key="1">
    <citation type="submission" date="2021-07" db="EMBL/GenBank/DDBJ databases">
        <title>The Aristolochia fimbriata genome: insights into angiosperm evolution, floral development and chemical biosynthesis.</title>
        <authorList>
            <person name="Jiao Y."/>
        </authorList>
    </citation>
    <scope>NUCLEOTIDE SEQUENCE [LARGE SCALE GENOMIC DNA]</scope>
    <source>
        <strain evidence="2">IBCAS-2021</strain>
        <tissue evidence="2">Leaf</tissue>
    </source>
</reference>
<feature type="compositionally biased region" description="Polar residues" evidence="1">
    <location>
        <begin position="69"/>
        <end position="80"/>
    </location>
</feature>
<dbReference type="AlphaFoldDB" id="A0AAV7EHD7"/>
<evidence type="ECO:0000256" key="1">
    <source>
        <dbReference type="SAM" id="MobiDB-lite"/>
    </source>
</evidence>
<proteinExistence type="predicted"/>
<accession>A0AAV7EHD7</accession>
<organism evidence="2 3">
    <name type="scientific">Aristolochia fimbriata</name>
    <name type="common">White veined hardy Dutchman's pipe vine</name>
    <dbReference type="NCBI Taxonomy" id="158543"/>
    <lineage>
        <taxon>Eukaryota</taxon>
        <taxon>Viridiplantae</taxon>
        <taxon>Streptophyta</taxon>
        <taxon>Embryophyta</taxon>
        <taxon>Tracheophyta</taxon>
        <taxon>Spermatophyta</taxon>
        <taxon>Magnoliopsida</taxon>
        <taxon>Magnoliidae</taxon>
        <taxon>Piperales</taxon>
        <taxon>Aristolochiaceae</taxon>
        <taxon>Aristolochia</taxon>
    </lineage>
</organism>
<feature type="compositionally biased region" description="Basic and acidic residues" evidence="1">
    <location>
        <begin position="81"/>
        <end position="97"/>
    </location>
</feature>
<sequence>MRPPSRHSAFFSSLQQVEKRLKLERGNGNFHPLTATSPDDSASVIQLDLLPQPSGNASTLRDTGPPEQFLSQTPGFSSTSSEERGEKSPVIDKFNDENGDEIDRLMDLLNLLDTDDKSNGEGDDLGRTCHDVFYSKIAQVKGPRCEEEVRRLDGWIGRFMGDGGERTEPLRLAHLLLGKASRLRDKECVRIEFPVTVEEFLENDPP</sequence>
<feature type="region of interest" description="Disordered" evidence="1">
    <location>
        <begin position="48"/>
        <end position="97"/>
    </location>
</feature>
<protein>
    <submittedName>
        <fullName evidence="2">Uncharacterized protein</fullName>
    </submittedName>
</protein>
<name>A0AAV7EHD7_ARIFI</name>
<dbReference type="Proteomes" id="UP000825729">
    <property type="component" value="Unassembled WGS sequence"/>
</dbReference>
<feature type="region of interest" description="Disordered" evidence="1">
    <location>
        <begin position="24"/>
        <end position="43"/>
    </location>
</feature>
<dbReference type="EMBL" id="JAINDJ010000005">
    <property type="protein sequence ID" value="KAG9447490.1"/>
    <property type="molecule type" value="Genomic_DNA"/>
</dbReference>
<feature type="compositionally biased region" description="Polar residues" evidence="1">
    <location>
        <begin position="34"/>
        <end position="43"/>
    </location>
</feature>
<gene>
    <name evidence="2" type="ORF">H6P81_013618</name>
</gene>
<keyword evidence="3" id="KW-1185">Reference proteome</keyword>
<evidence type="ECO:0000313" key="2">
    <source>
        <dbReference type="EMBL" id="KAG9447490.1"/>
    </source>
</evidence>
<evidence type="ECO:0000313" key="3">
    <source>
        <dbReference type="Proteomes" id="UP000825729"/>
    </source>
</evidence>
<comment type="caution">
    <text evidence="2">The sequence shown here is derived from an EMBL/GenBank/DDBJ whole genome shotgun (WGS) entry which is preliminary data.</text>
</comment>